<name>A0A9Q3D4I2_9BASI</name>
<protein>
    <recommendedName>
        <fullName evidence="4">Retrotransposon gag domain-containing protein</fullName>
    </recommendedName>
</protein>
<gene>
    <name evidence="2" type="ORF">O181_033382</name>
</gene>
<reference evidence="2" key="1">
    <citation type="submission" date="2021-03" db="EMBL/GenBank/DDBJ databases">
        <title>Draft genome sequence of rust myrtle Austropuccinia psidii MF-1, a brazilian biotype.</title>
        <authorList>
            <person name="Quecine M.C."/>
            <person name="Pachon D.M.R."/>
            <person name="Bonatelli M.L."/>
            <person name="Correr F.H."/>
            <person name="Franceschini L.M."/>
            <person name="Leite T.F."/>
            <person name="Margarido G.R.A."/>
            <person name="Almeida C.A."/>
            <person name="Ferrarezi J.A."/>
            <person name="Labate C.A."/>
        </authorList>
    </citation>
    <scope>NUCLEOTIDE SEQUENCE</scope>
    <source>
        <strain evidence="2">MF-1</strain>
    </source>
</reference>
<feature type="region of interest" description="Disordered" evidence="1">
    <location>
        <begin position="1"/>
        <end position="60"/>
    </location>
</feature>
<dbReference type="OrthoDB" id="5582182at2759"/>
<evidence type="ECO:0008006" key="4">
    <source>
        <dbReference type="Google" id="ProtNLM"/>
    </source>
</evidence>
<dbReference type="EMBL" id="AVOT02012172">
    <property type="protein sequence ID" value="MBW0493667.1"/>
    <property type="molecule type" value="Genomic_DNA"/>
</dbReference>
<accession>A0A9Q3D4I2</accession>
<sequence length="263" mass="30263">MPFQHSPPARKTRSQARAQEVLTQTPRAPLVGIPEVPQVGDQICKEKHHPGRKEGSQEDQQMTQIMAIPHKASSSEASRPSMKSQDCLDGTQPFKVRSLIKSCQLIFHNYQEKSSEGRKKVLYATSFLISMALKWIEPYLSNFTNKDPAYLLNNLALFESQLFTLFGDPNEVRKAEAELNSLIMKEGGHLVLYISYFRIIVSQIRNWGERPFIHHFRKGLGSRILDQLAFHPSKNDSLQDSMDITLELYTRYHERKKQKSHLK</sequence>
<evidence type="ECO:0000313" key="2">
    <source>
        <dbReference type="EMBL" id="MBW0493667.1"/>
    </source>
</evidence>
<dbReference type="AlphaFoldDB" id="A0A9Q3D4I2"/>
<evidence type="ECO:0000313" key="3">
    <source>
        <dbReference type="Proteomes" id="UP000765509"/>
    </source>
</evidence>
<proteinExistence type="predicted"/>
<comment type="caution">
    <text evidence="2">The sequence shown here is derived from an EMBL/GenBank/DDBJ whole genome shotgun (WGS) entry which is preliminary data.</text>
</comment>
<keyword evidence="3" id="KW-1185">Reference proteome</keyword>
<evidence type="ECO:0000256" key="1">
    <source>
        <dbReference type="SAM" id="MobiDB-lite"/>
    </source>
</evidence>
<dbReference type="Proteomes" id="UP000765509">
    <property type="component" value="Unassembled WGS sequence"/>
</dbReference>
<organism evidence="2 3">
    <name type="scientific">Austropuccinia psidii MF-1</name>
    <dbReference type="NCBI Taxonomy" id="1389203"/>
    <lineage>
        <taxon>Eukaryota</taxon>
        <taxon>Fungi</taxon>
        <taxon>Dikarya</taxon>
        <taxon>Basidiomycota</taxon>
        <taxon>Pucciniomycotina</taxon>
        <taxon>Pucciniomycetes</taxon>
        <taxon>Pucciniales</taxon>
        <taxon>Sphaerophragmiaceae</taxon>
        <taxon>Austropuccinia</taxon>
    </lineage>
</organism>
<feature type="compositionally biased region" description="Polar residues" evidence="1">
    <location>
        <begin position="15"/>
        <end position="26"/>
    </location>
</feature>